<name>A0A9W9C0J1_9PLEO</name>
<reference evidence="4" key="1">
    <citation type="submission" date="2022-10" db="EMBL/GenBank/DDBJ databases">
        <title>Tapping the CABI collections for fungal endophytes: first genome assemblies for Collariella, Neodidymelliopsis, Ascochyta clinopodiicola, Didymella pomorum, Didymosphaeria variabile, Neocosmospora piperis and Neocucurbitaria cava.</title>
        <authorList>
            <person name="Hill R."/>
        </authorList>
    </citation>
    <scope>NUCLEOTIDE SEQUENCE</scope>
    <source>
        <strain evidence="4">IMI 360193</strain>
    </source>
</reference>
<evidence type="ECO:0000256" key="1">
    <source>
        <dbReference type="ARBA" id="ARBA00006524"/>
    </source>
</evidence>
<dbReference type="GO" id="GO:0006364">
    <property type="term" value="P:rRNA processing"/>
    <property type="evidence" value="ECO:0007669"/>
    <property type="project" value="UniProtKB-KW"/>
</dbReference>
<evidence type="ECO:0000313" key="4">
    <source>
        <dbReference type="EMBL" id="KAJ4335863.1"/>
    </source>
</evidence>
<proteinExistence type="inferred from homology"/>
<evidence type="ECO:0000313" key="5">
    <source>
        <dbReference type="Proteomes" id="UP001140562"/>
    </source>
</evidence>
<dbReference type="AlphaFoldDB" id="A0A9W9C0J1"/>
<evidence type="ECO:0000256" key="3">
    <source>
        <dbReference type="SAM" id="MobiDB-lite"/>
    </source>
</evidence>
<keyword evidence="2" id="KW-0698">rRNA processing</keyword>
<organism evidence="4 5">
    <name type="scientific">Didymella glomerata</name>
    <dbReference type="NCBI Taxonomy" id="749621"/>
    <lineage>
        <taxon>Eukaryota</taxon>
        <taxon>Fungi</taxon>
        <taxon>Dikarya</taxon>
        <taxon>Ascomycota</taxon>
        <taxon>Pezizomycotina</taxon>
        <taxon>Dothideomycetes</taxon>
        <taxon>Pleosporomycetidae</taxon>
        <taxon>Pleosporales</taxon>
        <taxon>Pleosporineae</taxon>
        <taxon>Didymellaceae</taxon>
        <taxon>Didymella</taxon>
    </lineage>
</organism>
<feature type="region of interest" description="Disordered" evidence="3">
    <location>
        <begin position="123"/>
        <end position="194"/>
    </location>
</feature>
<keyword evidence="5" id="KW-1185">Reference proteome</keyword>
<gene>
    <name evidence="4" type="primary">TSR2</name>
    <name evidence="4" type="ORF">N0V87_005845</name>
</gene>
<dbReference type="InterPro" id="IPR019398">
    <property type="entry name" value="Pre-rRNA_process_TSR2"/>
</dbReference>
<protein>
    <submittedName>
        <fullName evidence="4">rRNA accumulation- protein</fullName>
    </submittedName>
</protein>
<dbReference type="Pfam" id="PF10273">
    <property type="entry name" value="WGG"/>
    <property type="match status" value="1"/>
</dbReference>
<comment type="caution">
    <text evidence="4">The sequence shown here is derived from an EMBL/GenBank/DDBJ whole genome shotgun (WGS) entry which is preliminary data.</text>
</comment>
<accession>A0A9W9C0J1</accession>
<sequence>MSAPTATAAIPAELQDKFDLGIWHCLFNWPTLTVAVQNQWGGPDSAEKRDWLAGQISEQFEREPATDTEDVEVMLLQVLEDEYGCRVEDETEVGVAREIMKVRKEIGEGSTSMVDAMHKKWQERNGKEVATGNVQVRESNQEAEWDSVDEESGEDGDVDMDDAPALVPAKPKEPKPEPEIDEDGFEKVVSKKKR</sequence>
<dbReference type="EMBL" id="JAPEUV010000056">
    <property type="protein sequence ID" value="KAJ4335863.1"/>
    <property type="molecule type" value="Genomic_DNA"/>
</dbReference>
<comment type="similarity">
    <text evidence="1">Belongs to the TSR2 family.</text>
</comment>
<dbReference type="Proteomes" id="UP001140562">
    <property type="component" value="Unassembled WGS sequence"/>
</dbReference>
<feature type="compositionally biased region" description="Basic and acidic residues" evidence="3">
    <location>
        <begin position="185"/>
        <end position="194"/>
    </location>
</feature>
<feature type="compositionally biased region" description="Acidic residues" evidence="3">
    <location>
        <begin position="141"/>
        <end position="162"/>
    </location>
</feature>
<evidence type="ECO:0000256" key="2">
    <source>
        <dbReference type="ARBA" id="ARBA00022552"/>
    </source>
</evidence>
<dbReference type="OrthoDB" id="263560at2759"/>
<dbReference type="PANTHER" id="PTHR21250">
    <property type="entry name" value="PRE-RRNA-PROCESSING PROTEIN TSR2 HOMOLOG"/>
    <property type="match status" value="1"/>
</dbReference>